<dbReference type="AlphaFoldDB" id="A0AAJ0C2P1"/>
<organism evidence="2 3">
    <name type="scientific">Phialemonium atrogriseum</name>
    <dbReference type="NCBI Taxonomy" id="1093897"/>
    <lineage>
        <taxon>Eukaryota</taxon>
        <taxon>Fungi</taxon>
        <taxon>Dikarya</taxon>
        <taxon>Ascomycota</taxon>
        <taxon>Pezizomycotina</taxon>
        <taxon>Sordariomycetes</taxon>
        <taxon>Sordariomycetidae</taxon>
        <taxon>Cephalothecales</taxon>
        <taxon>Cephalothecaceae</taxon>
        <taxon>Phialemonium</taxon>
    </lineage>
</organism>
<reference evidence="2" key="1">
    <citation type="submission" date="2023-06" db="EMBL/GenBank/DDBJ databases">
        <title>Genome-scale phylogeny and comparative genomics of the fungal order Sordariales.</title>
        <authorList>
            <consortium name="Lawrence Berkeley National Laboratory"/>
            <person name="Hensen N."/>
            <person name="Bonometti L."/>
            <person name="Westerberg I."/>
            <person name="Brannstrom I.O."/>
            <person name="Guillou S."/>
            <person name="Cros-Aarteil S."/>
            <person name="Calhoun S."/>
            <person name="Haridas S."/>
            <person name="Kuo A."/>
            <person name="Mondo S."/>
            <person name="Pangilinan J."/>
            <person name="Riley R."/>
            <person name="Labutti K."/>
            <person name="Andreopoulos B."/>
            <person name="Lipzen A."/>
            <person name="Chen C."/>
            <person name="Yanf M."/>
            <person name="Daum C."/>
            <person name="Ng V."/>
            <person name="Clum A."/>
            <person name="Steindorff A."/>
            <person name="Ohm R."/>
            <person name="Martin F."/>
            <person name="Silar P."/>
            <person name="Natvig D."/>
            <person name="Lalanne C."/>
            <person name="Gautier V."/>
            <person name="Ament-Velasquez S.L."/>
            <person name="Kruys A."/>
            <person name="Hutchinson M.I."/>
            <person name="Powell A.J."/>
            <person name="Barry K."/>
            <person name="Miller A.N."/>
            <person name="Grigoriev I.V."/>
            <person name="Debuchy R."/>
            <person name="Gladieux P."/>
            <person name="Thoren M.H."/>
            <person name="Johannesson H."/>
        </authorList>
    </citation>
    <scope>NUCLEOTIDE SEQUENCE</scope>
    <source>
        <strain evidence="2">8032-3</strain>
    </source>
</reference>
<evidence type="ECO:0000313" key="2">
    <source>
        <dbReference type="EMBL" id="KAK1768392.1"/>
    </source>
</evidence>
<feature type="region of interest" description="Disordered" evidence="1">
    <location>
        <begin position="173"/>
        <end position="250"/>
    </location>
</feature>
<evidence type="ECO:0000256" key="1">
    <source>
        <dbReference type="SAM" id="MobiDB-lite"/>
    </source>
</evidence>
<dbReference type="RefSeq" id="XP_060284605.1">
    <property type="nucleotide sequence ID" value="XM_060429837.1"/>
</dbReference>
<proteinExistence type="predicted"/>
<accession>A0AAJ0C2P1</accession>
<dbReference type="GeneID" id="85313024"/>
<gene>
    <name evidence="2" type="ORF">QBC33DRAFT_557852</name>
</gene>
<feature type="compositionally biased region" description="Basic and acidic residues" evidence="1">
    <location>
        <begin position="186"/>
        <end position="209"/>
    </location>
</feature>
<comment type="caution">
    <text evidence="2">The sequence shown here is derived from an EMBL/GenBank/DDBJ whole genome shotgun (WGS) entry which is preliminary data.</text>
</comment>
<feature type="compositionally biased region" description="Basic and acidic residues" evidence="1">
    <location>
        <begin position="225"/>
        <end position="236"/>
    </location>
</feature>
<protein>
    <submittedName>
        <fullName evidence="2">Uncharacterized protein</fullName>
    </submittedName>
</protein>
<dbReference type="EMBL" id="MU839005">
    <property type="protein sequence ID" value="KAK1768392.1"/>
    <property type="molecule type" value="Genomic_DNA"/>
</dbReference>
<dbReference type="Proteomes" id="UP001244011">
    <property type="component" value="Unassembled WGS sequence"/>
</dbReference>
<name>A0AAJ0C2P1_9PEZI</name>
<evidence type="ECO:0000313" key="3">
    <source>
        <dbReference type="Proteomes" id="UP001244011"/>
    </source>
</evidence>
<keyword evidence="3" id="KW-1185">Reference proteome</keyword>
<sequence>MCEEHSWLFSGCRHTWRAKSHCEAARRAKRQAESGCCGLWSSTPRKVCQVRHETHYDPRPCRQCQRAARERIDREARETAEARAQAKRAAEKYGWRAAALRGGNGVGASEGTGRDSYISTGLYQQAANILPESGYRRQVPPPPGRAATTRMPRGYTRRIGASEVLPPLPIALTRDQVRRGAGGPDGRGRWRQQDPEPSQRDRREIRDSYHNMMRSAGFPLPLPQQRHEASDKHDEPLPDDDFLAMVSRVG</sequence>